<evidence type="ECO:0000313" key="4">
    <source>
        <dbReference type="Proteomes" id="UP000820669"/>
    </source>
</evidence>
<feature type="domain" description="Methyltransferase" evidence="2">
    <location>
        <begin position="47"/>
        <end position="139"/>
    </location>
</feature>
<dbReference type="Pfam" id="PF13649">
    <property type="entry name" value="Methyltransf_25"/>
    <property type="match status" value="1"/>
</dbReference>
<evidence type="ECO:0000313" key="3">
    <source>
        <dbReference type="EMBL" id="NMI00986.1"/>
    </source>
</evidence>
<name>A0ABX1SHE4_9PSEU</name>
<proteinExistence type="predicted"/>
<protein>
    <submittedName>
        <fullName evidence="3">Class I SAM-dependent methyltransferase</fullName>
    </submittedName>
</protein>
<dbReference type="Proteomes" id="UP000820669">
    <property type="component" value="Unassembled WGS sequence"/>
</dbReference>
<reference evidence="3 4" key="1">
    <citation type="submission" date="2020-04" db="EMBL/GenBank/DDBJ databases">
        <authorList>
            <person name="Klaysubun C."/>
            <person name="Duangmal K."/>
            <person name="Lipun K."/>
        </authorList>
    </citation>
    <scope>NUCLEOTIDE SEQUENCE [LARGE SCALE GENOMIC DNA]</scope>
    <source>
        <strain evidence="3 4">K10HN5</strain>
    </source>
</reference>
<gene>
    <name evidence="3" type="ORF">HF526_27330</name>
</gene>
<evidence type="ECO:0000259" key="2">
    <source>
        <dbReference type="Pfam" id="PF13649"/>
    </source>
</evidence>
<dbReference type="RefSeq" id="WP_169384450.1">
    <property type="nucleotide sequence ID" value="NZ_JAAXLA010000070.1"/>
</dbReference>
<evidence type="ECO:0000256" key="1">
    <source>
        <dbReference type="ARBA" id="ARBA00022679"/>
    </source>
</evidence>
<dbReference type="CDD" id="cd02440">
    <property type="entry name" value="AdoMet_MTases"/>
    <property type="match status" value="1"/>
</dbReference>
<keyword evidence="3" id="KW-0489">Methyltransferase</keyword>
<keyword evidence="4" id="KW-1185">Reference proteome</keyword>
<keyword evidence="1" id="KW-0808">Transferase</keyword>
<dbReference type="GO" id="GO:0032259">
    <property type="term" value="P:methylation"/>
    <property type="evidence" value="ECO:0007669"/>
    <property type="project" value="UniProtKB-KW"/>
</dbReference>
<dbReference type="PANTHER" id="PTHR43861">
    <property type="entry name" value="TRANS-ACONITATE 2-METHYLTRANSFERASE-RELATED"/>
    <property type="match status" value="1"/>
</dbReference>
<comment type="caution">
    <text evidence="3">The sequence shown here is derived from an EMBL/GenBank/DDBJ whole genome shotgun (WGS) entry which is preliminary data.</text>
</comment>
<dbReference type="InterPro" id="IPR029063">
    <property type="entry name" value="SAM-dependent_MTases_sf"/>
</dbReference>
<dbReference type="EMBL" id="JAAXLA010000070">
    <property type="protein sequence ID" value="NMI00986.1"/>
    <property type="molecule type" value="Genomic_DNA"/>
</dbReference>
<organism evidence="3 4">
    <name type="scientific">Pseudonocardia acidicola</name>
    <dbReference type="NCBI Taxonomy" id="2724939"/>
    <lineage>
        <taxon>Bacteria</taxon>
        <taxon>Bacillati</taxon>
        <taxon>Actinomycetota</taxon>
        <taxon>Actinomycetes</taxon>
        <taxon>Pseudonocardiales</taxon>
        <taxon>Pseudonocardiaceae</taxon>
        <taxon>Pseudonocardia</taxon>
    </lineage>
</organism>
<sequence length="212" mass="23107">MSHEFDKAYWEQHWDRAHLDHAAVVSRMGPNPHLVAEAADLAPGRALDAGCGNGAEAVWLAERGWHVTAVDIATTALCRARKYAEEAGVANRIDWVEADLTDWTPPEDHFELVTTHYVHPAASHGALFDRLAAWVAPGGTLLVVGHRATDERAVHGHAPPHEATFTAEDSAAGLDRDQWDIAAAEARTRTVTGSDGQEMTLHDAVLRARKRP</sequence>
<accession>A0ABX1SHE4</accession>
<dbReference type="GO" id="GO:0008168">
    <property type="term" value="F:methyltransferase activity"/>
    <property type="evidence" value="ECO:0007669"/>
    <property type="project" value="UniProtKB-KW"/>
</dbReference>
<dbReference type="SUPFAM" id="SSF53335">
    <property type="entry name" value="S-adenosyl-L-methionine-dependent methyltransferases"/>
    <property type="match status" value="1"/>
</dbReference>
<dbReference type="Gene3D" id="3.40.50.150">
    <property type="entry name" value="Vaccinia Virus protein VP39"/>
    <property type="match status" value="1"/>
</dbReference>
<dbReference type="InterPro" id="IPR041698">
    <property type="entry name" value="Methyltransf_25"/>
</dbReference>